<gene>
    <name evidence="7" type="ORF">M407DRAFT_13364</name>
</gene>
<reference evidence="7 8" key="1">
    <citation type="submission" date="2014-04" db="EMBL/GenBank/DDBJ databases">
        <authorList>
            <consortium name="DOE Joint Genome Institute"/>
            <person name="Kuo A."/>
            <person name="Girlanda M."/>
            <person name="Perotto S."/>
            <person name="Kohler A."/>
            <person name="Nagy L.G."/>
            <person name="Floudas D."/>
            <person name="Copeland A."/>
            <person name="Barry K.W."/>
            <person name="Cichocki N."/>
            <person name="Veneault-Fourrey C."/>
            <person name="LaButti K."/>
            <person name="Lindquist E.A."/>
            <person name="Lipzen A."/>
            <person name="Lundell T."/>
            <person name="Morin E."/>
            <person name="Murat C."/>
            <person name="Sun H."/>
            <person name="Tunlid A."/>
            <person name="Henrissat B."/>
            <person name="Grigoriev I.V."/>
            <person name="Hibbett D.S."/>
            <person name="Martin F."/>
            <person name="Nordberg H.P."/>
            <person name="Cantor M.N."/>
            <person name="Hua S.X."/>
        </authorList>
    </citation>
    <scope>NUCLEOTIDE SEQUENCE [LARGE SCALE GENOMIC DNA]</scope>
    <source>
        <strain evidence="7 8">MUT 4182</strain>
    </source>
</reference>
<dbReference type="InterPro" id="IPR036322">
    <property type="entry name" value="WD40_repeat_dom_sf"/>
</dbReference>
<comment type="similarity">
    <text evidence="1">Belongs to the WD repeat rae1 family.</text>
</comment>
<dbReference type="PROSITE" id="PS50082">
    <property type="entry name" value="WD_REPEATS_2"/>
    <property type="match status" value="4"/>
</dbReference>
<dbReference type="Proteomes" id="UP000054248">
    <property type="component" value="Unassembled WGS sequence"/>
</dbReference>
<keyword evidence="3" id="KW-0677">Repeat</keyword>
<evidence type="ECO:0000256" key="5">
    <source>
        <dbReference type="SAM" id="MobiDB-lite"/>
    </source>
</evidence>
<protein>
    <recommendedName>
        <fullName evidence="6">Anaphase-promoting complex subunit 4-like WD40 domain-containing protein</fullName>
    </recommendedName>
</protein>
<evidence type="ECO:0000256" key="4">
    <source>
        <dbReference type="PROSITE-ProRule" id="PRU00221"/>
    </source>
</evidence>
<dbReference type="OrthoDB" id="256303at2759"/>
<feature type="domain" description="Anaphase-promoting complex subunit 4-like WD40" evidence="6">
    <location>
        <begin position="29"/>
        <end position="117"/>
    </location>
</feature>
<sequence length="344" mass="37515">MSFFGSTTQPATQPDIEVSDPPTDSISALAFCPTADYLAVGSWDNNVRIYEISQTGQSQGKAMYSHEGPVLDICWSKDGTKIFSGGADKAARMFDVSTGQSTQVGAHDAPIKCVRWIDMNGGVLVTGSWDKTLKYWTPGNPNPIASVALPERCYSLDVQGQLLVCATAERHIVTINLSNPTTIYKKIDSPLKWQTRVISCFPAGDGYAVGSIEGRVAIQYVEDKDAVNNFSFKCHRKEGATTKDGTNVFAVNSITFHQQHGTFSTAGSDGVMYFWDKDSKTRLKTFDAAPGPISASAFNRTGTIFAYAISYDWSKGHSGMTPGHINKVMLHALKDEEIKKKPKK</sequence>
<keyword evidence="2 4" id="KW-0853">WD repeat</keyword>
<name>A0A0C3QYT6_9AGAM</name>
<evidence type="ECO:0000256" key="1">
    <source>
        <dbReference type="ARBA" id="ARBA00007830"/>
    </source>
</evidence>
<feature type="compositionally biased region" description="Polar residues" evidence="5">
    <location>
        <begin position="1"/>
        <end position="12"/>
    </location>
</feature>
<dbReference type="PROSITE" id="PS50294">
    <property type="entry name" value="WD_REPEATS_REGION"/>
    <property type="match status" value="1"/>
</dbReference>
<dbReference type="Pfam" id="PF00400">
    <property type="entry name" value="WD40"/>
    <property type="match status" value="1"/>
</dbReference>
<dbReference type="SUPFAM" id="SSF50978">
    <property type="entry name" value="WD40 repeat-like"/>
    <property type="match status" value="1"/>
</dbReference>
<feature type="repeat" description="WD" evidence="4">
    <location>
        <begin position="63"/>
        <end position="104"/>
    </location>
</feature>
<dbReference type="EMBL" id="KN822942">
    <property type="protein sequence ID" value="KIO34489.1"/>
    <property type="molecule type" value="Genomic_DNA"/>
</dbReference>
<evidence type="ECO:0000256" key="2">
    <source>
        <dbReference type="ARBA" id="ARBA00022574"/>
    </source>
</evidence>
<dbReference type="InterPro" id="IPR001680">
    <property type="entry name" value="WD40_rpt"/>
</dbReference>
<feature type="repeat" description="WD" evidence="4">
    <location>
        <begin position="251"/>
        <end position="285"/>
    </location>
</feature>
<feature type="repeat" description="WD" evidence="4">
    <location>
        <begin position="104"/>
        <end position="136"/>
    </location>
</feature>
<dbReference type="InterPro" id="IPR024977">
    <property type="entry name" value="Apc4-like_WD40_dom"/>
</dbReference>
<dbReference type="AlphaFoldDB" id="A0A0C3QYT6"/>
<dbReference type="SMART" id="SM00320">
    <property type="entry name" value="WD40"/>
    <property type="match status" value="4"/>
</dbReference>
<dbReference type="Pfam" id="PF12894">
    <property type="entry name" value="ANAPC4_WD40"/>
    <property type="match status" value="1"/>
</dbReference>
<dbReference type="InterPro" id="IPR015943">
    <property type="entry name" value="WD40/YVTN_repeat-like_dom_sf"/>
</dbReference>
<dbReference type="PANTHER" id="PTHR10971">
    <property type="entry name" value="MRNA EXPORT FACTOR AND BUB3"/>
    <property type="match status" value="1"/>
</dbReference>
<accession>A0A0C3QYT6</accession>
<feature type="region of interest" description="Disordered" evidence="5">
    <location>
        <begin position="1"/>
        <end position="21"/>
    </location>
</feature>
<dbReference type="STRING" id="1051891.A0A0C3QYT6"/>
<dbReference type="FunFam" id="2.130.10.10:FF:000190">
    <property type="entry name" value="Nuclear pore complex subunit"/>
    <property type="match status" value="1"/>
</dbReference>
<evidence type="ECO:0000313" key="7">
    <source>
        <dbReference type="EMBL" id="KIO34489.1"/>
    </source>
</evidence>
<evidence type="ECO:0000259" key="6">
    <source>
        <dbReference type="Pfam" id="PF12894"/>
    </source>
</evidence>
<evidence type="ECO:0000313" key="8">
    <source>
        <dbReference type="Proteomes" id="UP000054248"/>
    </source>
</evidence>
<dbReference type="Gene3D" id="2.130.10.10">
    <property type="entry name" value="YVTN repeat-like/Quinoprotein amine dehydrogenase"/>
    <property type="match status" value="1"/>
</dbReference>
<proteinExistence type="inferred from homology"/>
<organism evidence="7 8">
    <name type="scientific">Tulasnella calospora MUT 4182</name>
    <dbReference type="NCBI Taxonomy" id="1051891"/>
    <lineage>
        <taxon>Eukaryota</taxon>
        <taxon>Fungi</taxon>
        <taxon>Dikarya</taxon>
        <taxon>Basidiomycota</taxon>
        <taxon>Agaricomycotina</taxon>
        <taxon>Agaricomycetes</taxon>
        <taxon>Cantharellales</taxon>
        <taxon>Tulasnellaceae</taxon>
        <taxon>Tulasnella</taxon>
    </lineage>
</organism>
<feature type="repeat" description="WD" evidence="4">
    <location>
        <begin position="19"/>
        <end position="53"/>
    </location>
</feature>
<evidence type="ECO:0000256" key="3">
    <source>
        <dbReference type="ARBA" id="ARBA00022737"/>
    </source>
</evidence>
<reference evidence="8" key="2">
    <citation type="submission" date="2015-01" db="EMBL/GenBank/DDBJ databases">
        <title>Evolutionary Origins and Diversification of the Mycorrhizal Mutualists.</title>
        <authorList>
            <consortium name="DOE Joint Genome Institute"/>
            <consortium name="Mycorrhizal Genomics Consortium"/>
            <person name="Kohler A."/>
            <person name="Kuo A."/>
            <person name="Nagy L.G."/>
            <person name="Floudas D."/>
            <person name="Copeland A."/>
            <person name="Barry K.W."/>
            <person name="Cichocki N."/>
            <person name="Veneault-Fourrey C."/>
            <person name="LaButti K."/>
            <person name="Lindquist E.A."/>
            <person name="Lipzen A."/>
            <person name="Lundell T."/>
            <person name="Morin E."/>
            <person name="Murat C."/>
            <person name="Riley R."/>
            <person name="Ohm R."/>
            <person name="Sun H."/>
            <person name="Tunlid A."/>
            <person name="Henrissat B."/>
            <person name="Grigoriev I.V."/>
            <person name="Hibbett D.S."/>
            <person name="Martin F."/>
        </authorList>
    </citation>
    <scope>NUCLEOTIDE SEQUENCE [LARGE SCALE GENOMIC DNA]</scope>
    <source>
        <strain evidence="8">MUT 4182</strain>
    </source>
</reference>
<keyword evidence="8" id="KW-1185">Reference proteome</keyword>
<dbReference type="HOGENOM" id="CLU_038526_1_0_1"/>